<comment type="caution">
    <text evidence="4">The sequence shown here is derived from an EMBL/GenBank/DDBJ whole genome shotgun (WGS) entry which is preliminary data.</text>
</comment>
<protein>
    <recommendedName>
        <fullName evidence="3">Xylanolytic transcriptional activator regulatory domain-containing protein</fullName>
    </recommendedName>
</protein>
<evidence type="ECO:0000256" key="1">
    <source>
        <dbReference type="ARBA" id="ARBA00023125"/>
    </source>
</evidence>
<dbReference type="PANTHER" id="PTHR47256:SF1">
    <property type="entry name" value="ZN(II)2CYS6 TRANSCRIPTION FACTOR (EUROFUNG)"/>
    <property type="match status" value="1"/>
</dbReference>
<keyword evidence="5" id="KW-1185">Reference proteome</keyword>
<keyword evidence="1" id="KW-0238">DNA-binding</keyword>
<dbReference type="CDD" id="cd12148">
    <property type="entry name" value="fungal_TF_MHR"/>
    <property type="match status" value="1"/>
</dbReference>
<dbReference type="GO" id="GO:0008270">
    <property type="term" value="F:zinc ion binding"/>
    <property type="evidence" value="ECO:0007669"/>
    <property type="project" value="InterPro"/>
</dbReference>
<dbReference type="InterPro" id="IPR053187">
    <property type="entry name" value="Notoamide_regulator"/>
</dbReference>
<name>A0A072PB08_9EURO</name>
<accession>A0A072PB08</accession>
<gene>
    <name evidence="4" type="ORF">A1O9_08044</name>
</gene>
<feature type="domain" description="Xylanolytic transcriptional activator regulatory" evidence="3">
    <location>
        <begin position="146"/>
        <end position="240"/>
    </location>
</feature>
<dbReference type="OrthoDB" id="2593732at2759"/>
<evidence type="ECO:0000313" key="4">
    <source>
        <dbReference type="EMBL" id="KEF56463.1"/>
    </source>
</evidence>
<organism evidence="4 5">
    <name type="scientific">Exophiala aquamarina CBS 119918</name>
    <dbReference type="NCBI Taxonomy" id="1182545"/>
    <lineage>
        <taxon>Eukaryota</taxon>
        <taxon>Fungi</taxon>
        <taxon>Dikarya</taxon>
        <taxon>Ascomycota</taxon>
        <taxon>Pezizomycotina</taxon>
        <taxon>Eurotiomycetes</taxon>
        <taxon>Chaetothyriomycetidae</taxon>
        <taxon>Chaetothyriales</taxon>
        <taxon>Herpotrichiellaceae</taxon>
        <taxon>Exophiala</taxon>
    </lineage>
</organism>
<evidence type="ECO:0000256" key="2">
    <source>
        <dbReference type="ARBA" id="ARBA00023242"/>
    </source>
</evidence>
<dbReference type="GO" id="GO:0006351">
    <property type="term" value="P:DNA-templated transcription"/>
    <property type="evidence" value="ECO:0007669"/>
    <property type="project" value="InterPro"/>
</dbReference>
<dbReference type="GO" id="GO:0003677">
    <property type="term" value="F:DNA binding"/>
    <property type="evidence" value="ECO:0007669"/>
    <property type="project" value="UniProtKB-KW"/>
</dbReference>
<evidence type="ECO:0000259" key="3">
    <source>
        <dbReference type="Pfam" id="PF04082"/>
    </source>
</evidence>
<dbReference type="GeneID" id="25282957"/>
<dbReference type="InterPro" id="IPR036864">
    <property type="entry name" value="Zn2-C6_fun-type_DNA-bd_sf"/>
</dbReference>
<dbReference type="RefSeq" id="XP_013259053.1">
    <property type="nucleotide sequence ID" value="XM_013403599.1"/>
</dbReference>
<dbReference type="STRING" id="1182545.A0A072PB08"/>
<dbReference type="PANTHER" id="PTHR47256">
    <property type="entry name" value="ZN(II)2CYS6 TRANSCRIPTION FACTOR (EUROFUNG)-RELATED"/>
    <property type="match status" value="1"/>
</dbReference>
<dbReference type="HOGENOM" id="CLU_969712_0_0_1"/>
<sequence>MDCCDQRRPCANCRNTEKECVYDASQDGRRKEVRKRRLDELEFRSNALDRLLLKLRNSSHAEARELIDLIKRDAPLEELLDFIERNPGELADETKRAVSASPPPPEGTGIRRMLAISELIDMPTFQVEAGPWTTVTSDSAFVSHVLSAYYNWFHWHYVNFDWELFLKAFKEKDLESPYCSPLLVNAVLGMGCMFSDHPSALGDSGDAETRGQHFYNEAQRLYELEGDRLTLANVQGFTILIM</sequence>
<evidence type="ECO:0000313" key="5">
    <source>
        <dbReference type="Proteomes" id="UP000027920"/>
    </source>
</evidence>
<dbReference type="Pfam" id="PF04082">
    <property type="entry name" value="Fungal_trans"/>
    <property type="match status" value="1"/>
</dbReference>
<proteinExistence type="predicted"/>
<dbReference type="AlphaFoldDB" id="A0A072PB08"/>
<dbReference type="Proteomes" id="UP000027920">
    <property type="component" value="Unassembled WGS sequence"/>
</dbReference>
<dbReference type="InterPro" id="IPR007219">
    <property type="entry name" value="XnlR_reg_dom"/>
</dbReference>
<reference evidence="4 5" key="1">
    <citation type="submission" date="2013-03" db="EMBL/GenBank/DDBJ databases">
        <title>The Genome Sequence of Exophiala aquamarina CBS 119918.</title>
        <authorList>
            <consortium name="The Broad Institute Genomics Platform"/>
            <person name="Cuomo C."/>
            <person name="de Hoog S."/>
            <person name="Gorbushina A."/>
            <person name="Walker B."/>
            <person name="Young S.K."/>
            <person name="Zeng Q."/>
            <person name="Gargeya S."/>
            <person name="Fitzgerald M."/>
            <person name="Haas B."/>
            <person name="Abouelleil A."/>
            <person name="Allen A.W."/>
            <person name="Alvarado L."/>
            <person name="Arachchi H.M."/>
            <person name="Berlin A.M."/>
            <person name="Chapman S.B."/>
            <person name="Gainer-Dewar J."/>
            <person name="Goldberg J."/>
            <person name="Griggs A."/>
            <person name="Gujja S."/>
            <person name="Hansen M."/>
            <person name="Howarth C."/>
            <person name="Imamovic A."/>
            <person name="Ireland A."/>
            <person name="Larimer J."/>
            <person name="McCowan C."/>
            <person name="Murphy C."/>
            <person name="Pearson M."/>
            <person name="Poon T.W."/>
            <person name="Priest M."/>
            <person name="Roberts A."/>
            <person name="Saif S."/>
            <person name="Shea T."/>
            <person name="Sisk P."/>
            <person name="Sykes S."/>
            <person name="Wortman J."/>
            <person name="Nusbaum C."/>
            <person name="Birren B."/>
        </authorList>
    </citation>
    <scope>NUCLEOTIDE SEQUENCE [LARGE SCALE GENOMIC DNA]</scope>
    <source>
        <strain evidence="4 5">CBS 119918</strain>
    </source>
</reference>
<feature type="non-terminal residue" evidence="4">
    <location>
        <position position="242"/>
    </location>
</feature>
<keyword evidence="2" id="KW-0539">Nucleus</keyword>
<dbReference type="GO" id="GO:0000981">
    <property type="term" value="F:DNA-binding transcription factor activity, RNA polymerase II-specific"/>
    <property type="evidence" value="ECO:0007669"/>
    <property type="project" value="InterPro"/>
</dbReference>
<dbReference type="Gene3D" id="4.10.240.10">
    <property type="entry name" value="Zn(2)-C6 fungal-type DNA-binding domain"/>
    <property type="match status" value="1"/>
</dbReference>
<dbReference type="EMBL" id="AMGV01000006">
    <property type="protein sequence ID" value="KEF56463.1"/>
    <property type="molecule type" value="Genomic_DNA"/>
</dbReference>
<dbReference type="VEuPathDB" id="FungiDB:A1O9_08044"/>